<dbReference type="Proteomes" id="UP000824250">
    <property type="component" value="Unassembled WGS sequence"/>
</dbReference>
<evidence type="ECO:0000259" key="1">
    <source>
        <dbReference type="Pfam" id="PF05239"/>
    </source>
</evidence>
<dbReference type="Gene3D" id="2.30.30.240">
    <property type="entry name" value="PRC-barrel domain"/>
    <property type="match status" value="1"/>
</dbReference>
<gene>
    <name evidence="2" type="ORF">IAB28_02930</name>
</gene>
<evidence type="ECO:0000313" key="2">
    <source>
        <dbReference type="EMBL" id="HIR04903.1"/>
    </source>
</evidence>
<sequence>MRMSELKRREVINICDCRRLGFVGDMEFDPCTGQIKAIIVPGPGCICGFLGREKEYVIPFGDICRFGDEIVLVKVDEKRQRPPGNRR</sequence>
<comment type="caution">
    <text evidence="2">The sequence shown here is derived from an EMBL/GenBank/DDBJ whole genome shotgun (WGS) entry which is preliminary data.</text>
</comment>
<accession>A0A9D1D525</accession>
<evidence type="ECO:0000313" key="3">
    <source>
        <dbReference type="Proteomes" id="UP000824250"/>
    </source>
</evidence>
<dbReference type="Pfam" id="PF05239">
    <property type="entry name" value="PRC"/>
    <property type="match status" value="1"/>
</dbReference>
<dbReference type="InterPro" id="IPR014238">
    <property type="entry name" value="Spore_YlmC/YmxH"/>
</dbReference>
<dbReference type="NCBIfam" id="TIGR02888">
    <property type="entry name" value="spore_YlmC_YmxH"/>
    <property type="match status" value="1"/>
</dbReference>
<reference evidence="2" key="2">
    <citation type="journal article" date="2021" name="PeerJ">
        <title>Extensive microbial diversity within the chicken gut microbiome revealed by metagenomics and culture.</title>
        <authorList>
            <person name="Gilroy R."/>
            <person name="Ravi A."/>
            <person name="Getino M."/>
            <person name="Pursley I."/>
            <person name="Horton D.L."/>
            <person name="Alikhan N.F."/>
            <person name="Baker D."/>
            <person name="Gharbi K."/>
            <person name="Hall N."/>
            <person name="Watson M."/>
            <person name="Adriaenssens E.M."/>
            <person name="Foster-Nyarko E."/>
            <person name="Jarju S."/>
            <person name="Secka A."/>
            <person name="Antonio M."/>
            <person name="Oren A."/>
            <person name="Chaudhuri R.R."/>
            <person name="La Ragione R."/>
            <person name="Hildebrand F."/>
            <person name="Pallen M.J."/>
        </authorList>
    </citation>
    <scope>NUCLEOTIDE SEQUENCE</scope>
    <source>
        <strain evidence="2">CHK180-2868</strain>
    </source>
</reference>
<dbReference type="InterPro" id="IPR027275">
    <property type="entry name" value="PRC-brl_dom"/>
</dbReference>
<dbReference type="AlphaFoldDB" id="A0A9D1D525"/>
<dbReference type="InterPro" id="IPR011033">
    <property type="entry name" value="PRC_barrel-like_sf"/>
</dbReference>
<reference evidence="2" key="1">
    <citation type="submission" date="2020-10" db="EMBL/GenBank/DDBJ databases">
        <authorList>
            <person name="Gilroy R."/>
        </authorList>
    </citation>
    <scope>NUCLEOTIDE SEQUENCE</scope>
    <source>
        <strain evidence="2">CHK180-2868</strain>
    </source>
</reference>
<protein>
    <submittedName>
        <fullName evidence="2">YlmC/YmxH family sporulation protein</fullName>
    </submittedName>
</protein>
<dbReference type="PANTHER" id="PTHR40061">
    <property type="entry name" value="SPORULATION PROTEIN YLMC-RELATED"/>
    <property type="match status" value="1"/>
</dbReference>
<dbReference type="PANTHER" id="PTHR40061:SF1">
    <property type="entry name" value="SPORULATION PROTEIN YLMC-RELATED"/>
    <property type="match status" value="1"/>
</dbReference>
<proteinExistence type="predicted"/>
<dbReference type="EMBL" id="DVGC01000014">
    <property type="protein sequence ID" value="HIR04903.1"/>
    <property type="molecule type" value="Genomic_DNA"/>
</dbReference>
<organism evidence="2 3">
    <name type="scientific">Candidatus Copromonas faecavium</name>
    <name type="common">nom. illeg.</name>
    <dbReference type="NCBI Taxonomy" id="2840740"/>
    <lineage>
        <taxon>Bacteria</taxon>
        <taxon>Bacillati</taxon>
        <taxon>Bacillota</taxon>
        <taxon>Clostridia</taxon>
        <taxon>Lachnospirales</taxon>
        <taxon>Lachnospiraceae</taxon>
        <taxon>Candidatus Copromonas (nom. illeg.)</taxon>
    </lineage>
</organism>
<name>A0A9D1D525_9FIRM</name>
<dbReference type="SUPFAM" id="SSF50346">
    <property type="entry name" value="PRC-barrel domain"/>
    <property type="match status" value="1"/>
</dbReference>
<feature type="domain" description="PRC-barrel" evidence="1">
    <location>
        <begin position="2"/>
        <end position="79"/>
    </location>
</feature>